<dbReference type="RefSeq" id="WP_229383895.1">
    <property type="nucleotide sequence ID" value="NZ_JAGTTN010000002.1"/>
</dbReference>
<protein>
    <submittedName>
        <fullName evidence="1">Uncharacterized protein</fullName>
    </submittedName>
</protein>
<dbReference type="EMBL" id="JAGTTN010000002">
    <property type="protein sequence ID" value="MCC2031968.1"/>
    <property type="molecule type" value="Genomic_DNA"/>
</dbReference>
<gene>
    <name evidence="1" type="ORF">KEC57_07185</name>
</gene>
<sequence length="226" mass="23627">MGMLSRFRRRKTPYAAVTDEERIARYVYLLGSLPASVIESSHATAFADLPAERRRELFEQLRPFMAESERDAASDDPTVLARLFRRAEEHRARRAASASAESTIGPAIVTAERVDDDADRDDLVRTTDPRDGVDVRGMLASTGVLALVANQVLVSSAVTSYYTLGAGSLMIGTEPGWIGDTYDLGSAGLDGGSAFGGGFDGGGMDAGGFGGFDGGGFGGGGFDGGG</sequence>
<evidence type="ECO:0000313" key="2">
    <source>
        <dbReference type="Proteomes" id="UP001139354"/>
    </source>
</evidence>
<accession>A0A9X1LUH2</accession>
<evidence type="ECO:0000313" key="1">
    <source>
        <dbReference type="EMBL" id="MCC2031968.1"/>
    </source>
</evidence>
<dbReference type="AlphaFoldDB" id="A0A9X1LUH2"/>
<keyword evidence="2" id="KW-1185">Reference proteome</keyword>
<comment type="caution">
    <text evidence="1">The sequence shown here is derived from an EMBL/GenBank/DDBJ whole genome shotgun (WGS) entry which is preliminary data.</text>
</comment>
<name>A0A9X1LUH2_9MICO</name>
<reference evidence="1" key="1">
    <citation type="submission" date="2021-04" db="EMBL/GenBank/DDBJ databases">
        <title>Microbacterium tenobrionis sp. nov. and Microbacterium allomyrinae sp. nov., isolated from larvae of Tenobrio molitor and Allomyrina dichotoma, respectively.</title>
        <authorList>
            <person name="Lee S.D."/>
        </authorList>
    </citation>
    <scope>NUCLEOTIDE SEQUENCE</scope>
    <source>
        <strain evidence="1">BWT-G7</strain>
    </source>
</reference>
<dbReference type="Proteomes" id="UP001139354">
    <property type="component" value="Unassembled WGS sequence"/>
</dbReference>
<organism evidence="1 2">
    <name type="scientific">Microbacterium allomyrinae</name>
    <dbReference type="NCBI Taxonomy" id="2830666"/>
    <lineage>
        <taxon>Bacteria</taxon>
        <taxon>Bacillati</taxon>
        <taxon>Actinomycetota</taxon>
        <taxon>Actinomycetes</taxon>
        <taxon>Micrococcales</taxon>
        <taxon>Microbacteriaceae</taxon>
        <taxon>Microbacterium</taxon>
    </lineage>
</organism>
<proteinExistence type="predicted"/>